<keyword evidence="2" id="KW-1133">Transmembrane helix</keyword>
<evidence type="ECO:0000256" key="2">
    <source>
        <dbReference type="SAM" id="Phobius"/>
    </source>
</evidence>
<accession>A0AAN8DFV6</accession>
<evidence type="ECO:0000313" key="3">
    <source>
        <dbReference type="EMBL" id="KAK5922392.1"/>
    </source>
</evidence>
<name>A0AAN8DFV6_CHAGU</name>
<feature type="region of interest" description="Disordered" evidence="1">
    <location>
        <begin position="292"/>
        <end position="337"/>
    </location>
</feature>
<proteinExistence type="predicted"/>
<organism evidence="3 4">
    <name type="scientific">Champsocephalus gunnari</name>
    <name type="common">Mackerel icefish</name>
    <dbReference type="NCBI Taxonomy" id="52237"/>
    <lineage>
        <taxon>Eukaryota</taxon>
        <taxon>Metazoa</taxon>
        <taxon>Chordata</taxon>
        <taxon>Craniata</taxon>
        <taxon>Vertebrata</taxon>
        <taxon>Euteleostomi</taxon>
        <taxon>Actinopterygii</taxon>
        <taxon>Neopterygii</taxon>
        <taxon>Teleostei</taxon>
        <taxon>Neoteleostei</taxon>
        <taxon>Acanthomorphata</taxon>
        <taxon>Eupercaria</taxon>
        <taxon>Perciformes</taxon>
        <taxon>Notothenioidei</taxon>
        <taxon>Channichthyidae</taxon>
        <taxon>Champsocephalus</taxon>
    </lineage>
</organism>
<feature type="compositionally biased region" description="Basic and acidic residues" evidence="1">
    <location>
        <begin position="303"/>
        <end position="331"/>
    </location>
</feature>
<reference evidence="3 4" key="1">
    <citation type="journal article" date="2023" name="Mol. Biol. Evol.">
        <title>Genomics of Secondarily Temperate Adaptation in the Only Non-Antarctic Icefish.</title>
        <authorList>
            <person name="Rivera-Colon A.G."/>
            <person name="Rayamajhi N."/>
            <person name="Minhas B.F."/>
            <person name="Madrigal G."/>
            <person name="Bilyk K.T."/>
            <person name="Yoon V."/>
            <person name="Hune M."/>
            <person name="Gregory S."/>
            <person name="Cheng C.H.C."/>
            <person name="Catchen J.M."/>
        </authorList>
    </citation>
    <scope>NUCLEOTIDE SEQUENCE [LARGE SCALE GENOMIC DNA]</scope>
    <source>
        <tissue evidence="3">White muscle</tissue>
    </source>
</reference>
<sequence length="386" mass="43269">MNCPAYYLSIPRVGEESTITCSVRHTCASAPPELILNGIPATNVIGDTLVSDWIWERIAEHTWAVKEEDQSVRCTVRYRGGQEATSELKLNVECPYDQITMTERLIEATEDLQSYLKTKFISNNTYETLSNLTFIGSLGDNGKPLNCTATFLTGETSDSAILHIKKYERPIDPHENDKIGHERHKYNNSCVFIVMKASPEKPVMTPVPAEVDAGLTINVSCSVAHTSAGGDGVMSLTCTAVYWLDKQRASTVQLTVKGSSSWPLIAAVSAISLILIIIAAVIGVVFYRRRRHPDNSLTPPPGSEKRRSLWDRVSRRNRENRERPPRPEKRGSIWRRFSQNQGNKANLSVGYSNNSDYVSWNHKQRCPSPKTNRRPPHSDRLFVSIV</sequence>
<evidence type="ECO:0000313" key="4">
    <source>
        <dbReference type="Proteomes" id="UP001331515"/>
    </source>
</evidence>
<dbReference type="EMBL" id="JAURVH010001522">
    <property type="protein sequence ID" value="KAK5922392.1"/>
    <property type="molecule type" value="Genomic_DNA"/>
</dbReference>
<gene>
    <name evidence="3" type="ORF">CgunFtcFv8_019662</name>
</gene>
<dbReference type="PANTHER" id="PTHR46484">
    <property type="entry name" value="SI:CH211-171H4.5-RELATED"/>
    <property type="match status" value="1"/>
</dbReference>
<evidence type="ECO:0008006" key="5">
    <source>
        <dbReference type="Google" id="ProtNLM"/>
    </source>
</evidence>
<evidence type="ECO:0000256" key="1">
    <source>
        <dbReference type="SAM" id="MobiDB-lite"/>
    </source>
</evidence>
<dbReference type="Gene3D" id="2.60.40.10">
    <property type="entry name" value="Immunoglobulins"/>
    <property type="match status" value="1"/>
</dbReference>
<keyword evidence="2" id="KW-0812">Transmembrane</keyword>
<protein>
    <recommendedName>
        <fullName evidence="5">Ig-like domain-containing protein</fullName>
    </recommendedName>
</protein>
<dbReference type="Proteomes" id="UP001331515">
    <property type="component" value="Unassembled WGS sequence"/>
</dbReference>
<dbReference type="AlphaFoldDB" id="A0AAN8DFV6"/>
<feature type="transmembrane region" description="Helical" evidence="2">
    <location>
        <begin position="262"/>
        <end position="287"/>
    </location>
</feature>
<keyword evidence="4" id="KW-1185">Reference proteome</keyword>
<comment type="caution">
    <text evidence="3">The sequence shown here is derived from an EMBL/GenBank/DDBJ whole genome shotgun (WGS) entry which is preliminary data.</text>
</comment>
<dbReference type="InterPro" id="IPR013783">
    <property type="entry name" value="Ig-like_fold"/>
</dbReference>
<keyword evidence="2" id="KW-0472">Membrane</keyword>
<dbReference type="PANTHER" id="PTHR46484:SF1">
    <property type="entry name" value="SCHWANN CELL MYELIN PROTEIN-RELATED"/>
    <property type="match status" value="1"/>
</dbReference>